<dbReference type="InterPro" id="IPR032710">
    <property type="entry name" value="NTF2-like_dom_sf"/>
</dbReference>
<name>A0A3E2H6Q3_SCYLI</name>
<dbReference type="PANTHER" id="PTHR41252:SF1">
    <property type="entry name" value="BLR2505 PROTEIN"/>
    <property type="match status" value="1"/>
</dbReference>
<evidence type="ECO:0000313" key="1">
    <source>
        <dbReference type="EMBL" id="RFU29086.1"/>
    </source>
</evidence>
<feature type="non-terminal residue" evidence="1">
    <location>
        <position position="1"/>
    </location>
</feature>
<dbReference type="PANTHER" id="PTHR41252">
    <property type="entry name" value="BLR2505 PROTEIN"/>
    <property type="match status" value="1"/>
</dbReference>
<dbReference type="EMBL" id="NCSJ02000139">
    <property type="protein sequence ID" value="RFU29086.1"/>
    <property type="molecule type" value="Genomic_DNA"/>
</dbReference>
<dbReference type="OrthoDB" id="10264449at2759"/>
<feature type="non-terminal residue" evidence="1">
    <location>
        <position position="143"/>
    </location>
</feature>
<protein>
    <recommendedName>
        <fullName evidence="3">SnoaL-like domain-containing protein</fullName>
    </recommendedName>
</protein>
<dbReference type="Proteomes" id="UP000258309">
    <property type="component" value="Unassembled WGS sequence"/>
</dbReference>
<dbReference type="STRING" id="5539.A0A3E2H6Q3"/>
<dbReference type="Gene3D" id="3.10.450.50">
    <property type="match status" value="1"/>
</dbReference>
<dbReference type="OMA" id="YPQRYAW"/>
<reference evidence="1 2" key="1">
    <citation type="submission" date="2018-05" db="EMBL/GenBank/DDBJ databases">
        <title>Draft genome sequence of Scytalidium lignicola DSM 105466, a ubiquitous saprotrophic fungus.</title>
        <authorList>
            <person name="Buettner E."/>
            <person name="Gebauer A.M."/>
            <person name="Hofrichter M."/>
            <person name="Liers C."/>
            <person name="Kellner H."/>
        </authorList>
    </citation>
    <scope>NUCLEOTIDE SEQUENCE [LARGE SCALE GENOMIC DNA]</scope>
    <source>
        <strain evidence="1 2">DSM 105466</strain>
    </source>
</reference>
<evidence type="ECO:0000313" key="2">
    <source>
        <dbReference type="Proteomes" id="UP000258309"/>
    </source>
</evidence>
<keyword evidence="2" id="KW-1185">Reference proteome</keyword>
<gene>
    <name evidence="1" type="ORF">B7463_g7217</name>
</gene>
<accession>A0A3E2H6Q3</accession>
<organism evidence="1 2">
    <name type="scientific">Scytalidium lignicola</name>
    <name type="common">Hyphomycete</name>
    <dbReference type="NCBI Taxonomy" id="5539"/>
    <lineage>
        <taxon>Eukaryota</taxon>
        <taxon>Fungi</taxon>
        <taxon>Dikarya</taxon>
        <taxon>Ascomycota</taxon>
        <taxon>Pezizomycotina</taxon>
        <taxon>Leotiomycetes</taxon>
        <taxon>Leotiomycetes incertae sedis</taxon>
        <taxon>Scytalidium</taxon>
    </lineage>
</organism>
<sequence>MYLTKSEVEAIVRTLEHGDGTHFWSRVSPDVNWTIMGNSPAAGTYNSLAELSANTLQKLSKVLDGQPLKFKVRSLIIGGENGEWSTLEIQAHGRTKNGKEFDHEYVLVMKWSEEGKVVLVRDYLDSALLNRIFEENGGYKADE</sequence>
<dbReference type="AlphaFoldDB" id="A0A3E2H6Q3"/>
<dbReference type="SUPFAM" id="SSF54427">
    <property type="entry name" value="NTF2-like"/>
    <property type="match status" value="1"/>
</dbReference>
<comment type="caution">
    <text evidence="1">The sequence shown here is derived from an EMBL/GenBank/DDBJ whole genome shotgun (WGS) entry which is preliminary data.</text>
</comment>
<proteinExistence type="predicted"/>
<evidence type="ECO:0008006" key="3">
    <source>
        <dbReference type="Google" id="ProtNLM"/>
    </source>
</evidence>